<dbReference type="Proteomes" id="UP000565724">
    <property type="component" value="Unassembled WGS sequence"/>
</dbReference>
<dbReference type="AlphaFoldDB" id="A0A7Y5ZXA7"/>
<feature type="transmembrane region" description="Helical" evidence="7">
    <location>
        <begin position="182"/>
        <end position="204"/>
    </location>
</feature>
<feature type="transmembrane region" description="Helical" evidence="7">
    <location>
        <begin position="7"/>
        <end position="28"/>
    </location>
</feature>
<comment type="similarity">
    <text evidence="2">Belongs to the FliR/MopE/SpaR family.</text>
</comment>
<evidence type="ECO:0000313" key="9">
    <source>
        <dbReference type="Proteomes" id="UP000565724"/>
    </source>
</evidence>
<keyword evidence="4 7" id="KW-0812">Transmembrane</keyword>
<accession>A0A7Y5ZXA7</accession>
<evidence type="ECO:0000256" key="6">
    <source>
        <dbReference type="ARBA" id="ARBA00023136"/>
    </source>
</evidence>
<keyword evidence="8" id="KW-0966">Cell projection</keyword>
<feature type="transmembrane region" description="Helical" evidence="7">
    <location>
        <begin position="34"/>
        <end position="52"/>
    </location>
</feature>
<keyword evidence="8" id="KW-0969">Cilium</keyword>
<keyword evidence="8" id="KW-0282">Flagellum</keyword>
<keyword evidence="5 7" id="KW-1133">Transmembrane helix</keyword>
<dbReference type="GO" id="GO:0005886">
    <property type="term" value="C:plasma membrane"/>
    <property type="evidence" value="ECO:0007669"/>
    <property type="project" value="UniProtKB-SubCell"/>
</dbReference>
<proteinExistence type="inferred from homology"/>
<sequence>MSVALPLAGLQTTMLAGVRIVAFLVIAPPFSQRSVPSIVKVTLALALALAVAPRLEPVAADGTGAFVGALVMQAVVGAAFGFLVMLAFSAVQSAGTLIDLFGGFQMAAAFDPMSMTSGAQFQRLYQMAAVVLLFVTDGYQVVLAGLVRTFDALPLGAVLDLGALGEAVTTGLSQMFVGAMQIAGPLLVVLFLADVGLGLLTRVAPALNAFAMGFPLKILLTLSFGAFAFLALPAVIEGLTGRSVEAMLGVAQ</sequence>
<reference evidence="8 9" key="1">
    <citation type="submission" date="2020-05" db="EMBL/GenBank/DDBJ databases">
        <title>Genome Sequencing of Type Strains.</title>
        <authorList>
            <person name="Lemaire J.F."/>
            <person name="Inderbitzin P."/>
            <person name="Gregorio O.A."/>
            <person name="Collins S.B."/>
            <person name="Wespe N."/>
            <person name="Knight-Connoni V."/>
        </authorList>
    </citation>
    <scope>NUCLEOTIDE SEQUENCE [LARGE SCALE GENOMIC DNA]</scope>
    <source>
        <strain evidence="8 9">ATCC 25174</strain>
    </source>
</reference>
<keyword evidence="6 7" id="KW-0472">Membrane</keyword>
<dbReference type="PANTHER" id="PTHR30065:SF1">
    <property type="entry name" value="SURFACE PRESENTATION OF ANTIGENS PROTEIN SPAR"/>
    <property type="match status" value="1"/>
</dbReference>
<gene>
    <name evidence="8" type="ORF">HP550_01210</name>
</gene>
<feature type="transmembrane region" description="Helical" evidence="7">
    <location>
        <begin position="64"/>
        <end position="88"/>
    </location>
</feature>
<dbReference type="PRINTS" id="PR00953">
    <property type="entry name" value="TYPE3IMRPROT"/>
</dbReference>
<feature type="transmembrane region" description="Helical" evidence="7">
    <location>
        <begin position="216"/>
        <end position="236"/>
    </location>
</feature>
<name>A0A7Y5ZXA7_9CELL</name>
<evidence type="ECO:0000256" key="3">
    <source>
        <dbReference type="ARBA" id="ARBA00022475"/>
    </source>
</evidence>
<dbReference type="Pfam" id="PF01311">
    <property type="entry name" value="Bac_export_1"/>
    <property type="match status" value="1"/>
</dbReference>
<evidence type="ECO:0000256" key="5">
    <source>
        <dbReference type="ARBA" id="ARBA00022989"/>
    </source>
</evidence>
<evidence type="ECO:0000256" key="7">
    <source>
        <dbReference type="SAM" id="Phobius"/>
    </source>
</evidence>
<dbReference type="InterPro" id="IPR002010">
    <property type="entry name" value="T3SS_IM_R"/>
</dbReference>
<organism evidence="8 9">
    <name type="scientific">Cellulomonas humilata</name>
    <dbReference type="NCBI Taxonomy" id="144055"/>
    <lineage>
        <taxon>Bacteria</taxon>
        <taxon>Bacillati</taxon>
        <taxon>Actinomycetota</taxon>
        <taxon>Actinomycetes</taxon>
        <taxon>Micrococcales</taxon>
        <taxon>Cellulomonadaceae</taxon>
        <taxon>Cellulomonas</taxon>
    </lineage>
</organism>
<evidence type="ECO:0000256" key="4">
    <source>
        <dbReference type="ARBA" id="ARBA00022692"/>
    </source>
</evidence>
<feature type="transmembrane region" description="Helical" evidence="7">
    <location>
        <begin position="124"/>
        <end position="147"/>
    </location>
</feature>
<evidence type="ECO:0000256" key="1">
    <source>
        <dbReference type="ARBA" id="ARBA00004651"/>
    </source>
</evidence>
<evidence type="ECO:0000313" key="8">
    <source>
        <dbReference type="EMBL" id="NUU15868.1"/>
    </source>
</evidence>
<evidence type="ECO:0000256" key="2">
    <source>
        <dbReference type="ARBA" id="ARBA00009772"/>
    </source>
</evidence>
<protein>
    <submittedName>
        <fullName evidence="8">Flagellar biosynthetic protein FliR</fullName>
    </submittedName>
</protein>
<keyword evidence="3" id="KW-1003">Cell membrane</keyword>
<dbReference type="GO" id="GO:0006605">
    <property type="term" value="P:protein targeting"/>
    <property type="evidence" value="ECO:0007669"/>
    <property type="project" value="InterPro"/>
</dbReference>
<dbReference type="PANTHER" id="PTHR30065">
    <property type="entry name" value="FLAGELLAR BIOSYNTHETIC PROTEIN FLIR"/>
    <property type="match status" value="1"/>
</dbReference>
<comment type="subcellular location">
    <subcellularLocation>
        <location evidence="1">Cell membrane</location>
        <topology evidence="1">Multi-pass membrane protein</topology>
    </subcellularLocation>
</comment>
<keyword evidence="9" id="KW-1185">Reference proteome</keyword>
<comment type="caution">
    <text evidence="8">The sequence shown here is derived from an EMBL/GenBank/DDBJ whole genome shotgun (WGS) entry which is preliminary data.</text>
</comment>
<dbReference type="EMBL" id="JABMCI010000036">
    <property type="protein sequence ID" value="NUU15868.1"/>
    <property type="molecule type" value="Genomic_DNA"/>
</dbReference>
<dbReference type="RefSeq" id="WP_425484408.1">
    <property type="nucleotide sequence ID" value="NZ_JABMCI010000036.1"/>
</dbReference>